<evidence type="ECO:0000313" key="3">
    <source>
        <dbReference type="Proteomes" id="UP000730481"/>
    </source>
</evidence>
<name>A0A9P5AKG4_9HYPO</name>
<dbReference type="AlphaFoldDB" id="A0A9P5AKG4"/>
<evidence type="ECO:0000313" key="2">
    <source>
        <dbReference type="EMBL" id="KAF4340385.1"/>
    </source>
</evidence>
<evidence type="ECO:0000256" key="1">
    <source>
        <dbReference type="SAM" id="MobiDB-lite"/>
    </source>
</evidence>
<dbReference type="Proteomes" id="UP000730481">
    <property type="component" value="Unassembled WGS sequence"/>
</dbReference>
<reference evidence="2" key="2">
    <citation type="submission" date="2020-02" db="EMBL/GenBank/DDBJ databases">
        <title>Identification and distribution of gene clusters putatively required for synthesis of sphingolipid metabolism inhibitors in phylogenetically diverse species of the filamentous fungus Fusarium.</title>
        <authorList>
            <person name="Kim H.-S."/>
            <person name="Busman M."/>
            <person name="Brown D.W."/>
            <person name="Divon H."/>
            <person name="Uhlig S."/>
            <person name="Proctor R.H."/>
        </authorList>
    </citation>
    <scope>NUCLEOTIDE SEQUENCE</scope>
    <source>
        <strain evidence="2">NRRL 25174</strain>
    </source>
</reference>
<sequence>MSTISSTTPCSTSTSTSPTSALFTSSSTTLSSTTSTKCTTTTSPPPRPTCFRYTIRNNPPSPADCGHTGHRNGKKAKVLGYGDSDSVEACGESCDKFDGCKAVVYGYREHDLNQPFCELVDAVQGRDDEDDTPWQWYDLSCFNPDCLPPNECGY</sequence>
<comment type="caution">
    <text evidence="2">The sequence shown here is derived from an EMBL/GenBank/DDBJ whole genome shotgun (WGS) entry which is preliminary data.</text>
</comment>
<feature type="region of interest" description="Disordered" evidence="1">
    <location>
        <begin position="1"/>
        <end position="49"/>
    </location>
</feature>
<feature type="compositionally biased region" description="Low complexity" evidence="1">
    <location>
        <begin position="1"/>
        <end position="42"/>
    </location>
</feature>
<keyword evidence="3" id="KW-1185">Reference proteome</keyword>
<gene>
    <name evidence="2" type="ORF">FBEOM_5667</name>
</gene>
<protein>
    <submittedName>
        <fullName evidence="2">Extracellular alpha-1 4-glucan glucosidase</fullName>
    </submittedName>
</protein>
<reference evidence="2" key="1">
    <citation type="journal article" date="2017" name="Mycologia">
        <title>Fusarium algeriense, sp. nov., a novel toxigenic crown rot pathogen of durum wheat from Algeria is nested in the Fusarium burgessii species complex.</title>
        <authorList>
            <person name="Laraba I."/>
            <person name="Keddad A."/>
            <person name="Boureghda H."/>
            <person name="Abdallah N."/>
            <person name="Vaughan M.M."/>
            <person name="Proctor R.H."/>
            <person name="Busman M."/>
            <person name="O'Donnell K."/>
        </authorList>
    </citation>
    <scope>NUCLEOTIDE SEQUENCE</scope>
    <source>
        <strain evidence="2">NRRL 25174</strain>
    </source>
</reference>
<accession>A0A9P5AKG4</accession>
<dbReference type="EMBL" id="PVQB02000239">
    <property type="protein sequence ID" value="KAF4340385.1"/>
    <property type="molecule type" value="Genomic_DNA"/>
</dbReference>
<dbReference type="OrthoDB" id="5106116at2759"/>
<proteinExistence type="predicted"/>
<organism evidence="2 3">
    <name type="scientific">Fusarium beomiforme</name>
    <dbReference type="NCBI Taxonomy" id="44412"/>
    <lineage>
        <taxon>Eukaryota</taxon>
        <taxon>Fungi</taxon>
        <taxon>Dikarya</taxon>
        <taxon>Ascomycota</taxon>
        <taxon>Pezizomycotina</taxon>
        <taxon>Sordariomycetes</taxon>
        <taxon>Hypocreomycetidae</taxon>
        <taxon>Hypocreales</taxon>
        <taxon>Nectriaceae</taxon>
        <taxon>Fusarium</taxon>
        <taxon>Fusarium burgessii species complex</taxon>
    </lineage>
</organism>